<dbReference type="InterPro" id="IPR014729">
    <property type="entry name" value="Rossmann-like_a/b/a_fold"/>
</dbReference>
<dbReference type="Pfam" id="PF00733">
    <property type="entry name" value="Asn_synthase"/>
    <property type="match status" value="1"/>
</dbReference>
<gene>
    <name evidence="2" type="ORF">MR241_03200</name>
</gene>
<evidence type="ECO:0000313" key="2">
    <source>
        <dbReference type="EMBL" id="MCI5755285.1"/>
    </source>
</evidence>
<evidence type="ECO:0000259" key="1">
    <source>
        <dbReference type="Pfam" id="PF00733"/>
    </source>
</evidence>
<organism evidence="2 3">
    <name type="scientific">Candidatus Colimorpha enterica</name>
    <dbReference type="NCBI Taxonomy" id="3083063"/>
    <lineage>
        <taxon>Bacteria</taxon>
        <taxon>Pseudomonadati</taxon>
        <taxon>Bacteroidota</taxon>
        <taxon>Bacteroidia</taxon>
        <taxon>Bacteroidales</taxon>
        <taxon>Candidatus Colimorpha</taxon>
    </lineage>
</organism>
<protein>
    <submittedName>
        <fullName evidence="2">Asparagine synthase C-terminal domain-containing protein</fullName>
    </submittedName>
</protein>
<name>A0AAE3FGX5_9BACT</name>
<comment type="caution">
    <text evidence="2">The sequence shown here is derived from an EMBL/GenBank/DDBJ whole genome shotgun (WGS) entry which is preliminary data.</text>
</comment>
<feature type="domain" description="Asparagine synthetase" evidence="1">
    <location>
        <begin position="48"/>
        <end position="182"/>
    </location>
</feature>
<reference evidence="2 3" key="1">
    <citation type="submission" date="2022-03" db="EMBL/GenBank/DDBJ databases">
        <title>Metagenome-assembled genomes from swine fecal metagenomes.</title>
        <authorList>
            <person name="Holman D.B."/>
            <person name="Kommadath A."/>
        </authorList>
    </citation>
    <scope>NUCLEOTIDE SEQUENCE [LARGE SCALE GENOMIC DNA]</scope>
    <source>
        <strain evidence="2">SUG147</strain>
    </source>
</reference>
<evidence type="ECO:0000313" key="3">
    <source>
        <dbReference type="Proteomes" id="UP001139365"/>
    </source>
</evidence>
<dbReference type="SUPFAM" id="SSF52402">
    <property type="entry name" value="Adenine nucleotide alpha hydrolases-like"/>
    <property type="match status" value="1"/>
</dbReference>
<dbReference type="Gene3D" id="3.40.50.620">
    <property type="entry name" value="HUPs"/>
    <property type="match status" value="1"/>
</dbReference>
<dbReference type="InterPro" id="IPR001962">
    <property type="entry name" value="Asn_synthase"/>
</dbReference>
<accession>A0AAE3FGX5</accession>
<dbReference type="EMBL" id="JALEMU010000051">
    <property type="protein sequence ID" value="MCI5755285.1"/>
    <property type="molecule type" value="Genomic_DNA"/>
</dbReference>
<proteinExistence type="predicted"/>
<dbReference type="GO" id="GO:0006529">
    <property type="term" value="P:asparagine biosynthetic process"/>
    <property type="evidence" value="ECO:0007669"/>
    <property type="project" value="InterPro"/>
</dbReference>
<dbReference type="Proteomes" id="UP001139365">
    <property type="component" value="Unassembled WGS sequence"/>
</dbReference>
<sequence length="349" mass="40231">MTDKNYCMSSYLAFRYIERPDADFYPGMHHRNFVPVPDSERIPVASADEIDRAISAQLERLRGRKAGIMLSGGMDSAIVASYMRGCDAYTFRFLGGEYGREELERAEYYAGYYGLELHYVDITWDTVERGLDICMRAKCAPVHSIEPQIYQAAMQAKADGIGIMLVGESSDLVFGGMDRLLSRDWDFDGFMKRYIFTDPEKVLVDPVPVRDVFERYRRDGDGIDFLSFMDDIFSVESSGSYMNAFACAGMDYYDPYARLKMSVPLDLYRVRHGEPKYLIRELMKKKYPEIPVPEKVPMPRPVDSYFAGWKGPVRPEFRDDIDIQAFSGNQKWQLYCLERFLDINEGKTV</sequence>
<dbReference type="AlphaFoldDB" id="A0AAE3FGX5"/>
<dbReference type="GO" id="GO:0004066">
    <property type="term" value="F:asparagine synthase (glutamine-hydrolyzing) activity"/>
    <property type="evidence" value="ECO:0007669"/>
    <property type="project" value="InterPro"/>
</dbReference>